<evidence type="ECO:0000256" key="3">
    <source>
        <dbReference type="ARBA" id="ARBA00022723"/>
    </source>
</evidence>
<dbReference type="UniPathway" id="UPA00075">
    <property type="reaction ID" value="UER00335"/>
</dbReference>
<comment type="cofactor">
    <cofactor evidence="8">
        <name>Mg(2+)</name>
        <dbReference type="ChEBI" id="CHEBI:18420"/>
    </cofactor>
    <text evidence="8">Binds 1 Mg(2+) ion per subunit.</text>
</comment>
<evidence type="ECO:0000313" key="11">
    <source>
        <dbReference type="EMBL" id="CAB3220381.1"/>
    </source>
</evidence>
<dbReference type="GO" id="GO:0005737">
    <property type="term" value="C:cytoplasm"/>
    <property type="evidence" value="ECO:0007669"/>
    <property type="project" value="UniProtKB-SubCell"/>
</dbReference>
<dbReference type="GO" id="GO:0044208">
    <property type="term" value="P:'de novo' AMP biosynthetic process"/>
    <property type="evidence" value="ECO:0007669"/>
    <property type="project" value="UniProtKB-UniRule"/>
</dbReference>
<feature type="binding site" evidence="8">
    <location>
        <position position="152"/>
    </location>
    <ligand>
        <name>IMP</name>
        <dbReference type="ChEBI" id="CHEBI:58053"/>
    </ligand>
</feature>
<dbReference type="GO" id="GO:0005525">
    <property type="term" value="F:GTP binding"/>
    <property type="evidence" value="ECO:0007669"/>
    <property type="project" value="UniProtKB-UniRule"/>
</dbReference>
<dbReference type="HAMAP" id="MF_00011">
    <property type="entry name" value="Adenylosucc_synth"/>
    <property type="match status" value="1"/>
</dbReference>
<keyword evidence="5 8" id="KW-0658">Purine biosynthesis</keyword>
<dbReference type="GO" id="GO:0046040">
    <property type="term" value="P:IMP metabolic process"/>
    <property type="evidence" value="ECO:0007669"/>
    <property type="project" value="TreeGrafter"/>
</dbReference>
<dbReference type="PROSITE" id="PS01266">
    <property type="entry name" value="ADENYLOSUCCIN_SYN_1"/>
    <property type="match status" value="1"/>
</dbReference>
<feature type="active site" description="Proton acceptor" evidence="8">
    <location>
        <position position="35"/>
    </location>
</feature>
<dbReference type="InterPro" id="IPR042109">
    <property type="entry name" value="Adenylosuccinate_synth_dom1"/>
</dbReference>
<comment type="pathway">
    <text evidence="8 10">Purine metabolism; AMP biosynthesis via de novo pathway; AMP from IMP: step 1/2.</text>
</comment>
<sequence>MAVNGDISLEASLPSLSPKEVNNKVTVILGAQWGDEGKGKLVDLIATKADVVCRVQGGNNAGHTVVVGKQKFDFHLLPSGIINENCKAVIGNGVVINIPELLSEAKKNEGKGLTWWRKNLVISDRAHIVFSFHQQVDQILEEMKGNQKLGTTKKGIGPTYACKAGRMNLRISDLLGCEKIFAEKFHALAKFYQQQYPGLEINEKEQIDEYLGYKKELKPMVKDVVKFMHEYLHSSGKKSIVVEGANATMLDIDFGTYPFVTSSNCTVGGVCTGLGIPPSSIGNVIGIVKAYTSRVGSGPFPTEQLNDIGQNLQTIGFEFGVTTGRKRRCGWLDLVVVRYAHMINNFSSIAITKLDILDTFESVKIGVAYKRNGEVLSVFPASLEVLEDVEVEYITLPGWQSSTCECRNFSELPYQAKVYLKTIQDLLQVPVRWVGVGQARSEIIEIF</sequence>
<evidence type="ECO:0000256" key="9">
    <source>
        <dbReference type="PROSITE-ProRule" id="PRU10134"/>
    </source>
</evidence>
<dbReference type="GO" id="GO:0000287">
    <property type="term" value="F:magnesium ion binding"/>
    <property type="evidence" value="ECO:0007669"/>
    <property type="project" value="UniProtKB-UniRule"/>
</dbReference>
<dbReference type="InterPro" id="IPR042110">
    <property type="entry name" value="Adenylosuccinate_synth_dom2"/>
</dbReference>
<feature type="binding site" evidence="8">
    <location>
        <position position="62"/>
    </location>
    <ligand>
        <name>Mg(2+)</name>
        <dbReference type="ChEBI" id="CHEBI:18420"/>
    </ligand>
</feature>
<organism evidence="11">
    <name type="scientific">Phallusia mammillata</name>
    <dbReference type="NCBI Taxonomy" id="59560"/>
    <lineage>
        <taxon>Eukaryota</taxon>
        <taxon>Metazoa</taxon>
        <taxon>Chordata</taxon>
        <taxon>Tunicata</taxon>
        <taxon>Ascidiacea</taxon>
        <taxon>Phlebobranchia</taxon>
        <taxon>Ascidiidae</taxon>
        <taxon>Phallusia</taxon>
    </lineage>
</organism>
<dbReference type="EMBL" id="LR782765">
    <property type="protein sequence ID" value="CAB3220381.1"/>
    <property type="molecule type" value="mRNA"/>
</dbReference>
<dbReference type="EC" id="6.3.4.4" evidence="8 10"/>
<feature type="binding site" evidence="8">
    <location>
        <position position="261"/>
    </location>
    <ligand>
        <name>IMP</name>
        <dbReference type="ChEBI" id="CHEBI:58053"/>
    </ligand>
</feature>
<feature type="binding site" evidence="8">
    <location>
        <begin position="35"/>
        <end position="38"/>
    </location>
    <ligand>
        <name>IMP</name>
        <dbReference type="ChEBI" id="CHEBI:58053"/>
    </ligand>
</feature>
<dbReference type="InterPro" id="IPR027417">
    <property type="entry name" value="P-loop_NTPase"/>
</dbReference>
<dbReference type="Gene3D" id="1.10.300.10">
    <property type="entry name" value="Adenylosuccinate Synthetase, subunit A, domain 2"/>
    <property type="match status" value="1"/>
</dbReference>
<comment type="subunit">
    <text evidence="1 8">Homodimer.</text>
</comment>
<dbReference type="AlphaFoldDB" id="A0A6F9D5E9"/>
<feature type="binding site" evidence="8">
    <location>
        <begin position="34"/>
        <end position="40"/>
    </location>
    <ligand>
        <name>GTP</name>
        <dbReference type="ChEBI" id="CHEBI:37565"/>
    </ligand>
</feature>
<feature type="binding site" evidence="8">
    <location>
        <begin position="60"/>
        <end position="63"/>
    </location>
    <ligand>
        <name>IMP</name>
        <dbReference type="ChEBI" id="CHEBI:58053"/>
    </ligand>
</feature>
<dbReference type="FunFam" id="3.90.170.10:FF:000001">
    <property type="entry name" value="Adenylosuccinate synthetase"/>
    <property type="match status" value="1"/>
</dbReference>
<dbReference type="NCBIfam" id="TIGR00184">
    <property type="entry name" value="purA"/>
    <property type="match status" value="1"/>
</dbReference>
<dbReference type="PANTHER" id="PTHR11846">
    <property type="entry name" value="ADENYLOSUCCINATE SYNTHETASE"/>
    <property type="match status" value="1"/>
</dbReference>
<feature type="binding site" evidence="8">
    <location>
        <begin position="435"/>
        <end position="437"/>
    </location>
    <ligand>
        <name>GTP</name>
        <dbReference type="ChEBI" id="CHEBI:37565"/>
    </ligand>
</feature>
<evidence type="ECO:0000256" key="5">
    <source>
        <dbReference type="ARBA" id="ARBA00022755"/>
    </source>
</evidence>
<feature type="active site" evidence="9">
    <location>
        <position position="163"/>
    </location>
</feature>
<comment type="function">
    <text evidence="10">Plays an important role in the de novo pathway of purine nucleotide biosynthesis.</text>
</comment>
<dbReference type="InterPro" id="IPR033128">
    <property type="entry name" value="Adenylosuccin_syn_Lys_AS"/>
</dbReference>
<reference evidence="11" key="1">
    <citation type="submission" date="2020-04" db="EMBL/GenBank/DDBJ databases">
        <authorList>
            <person name="Neveu A P."/>
        </authorList>
    </citation>
    <scope>NUCLEOTIDE SEQUENCE</scope>
    <source>
        <tissue evidence="11">Whole embryo</tissue>
    </source>
</reference>
<dbReference type="Gene3D" id="3.90.170.10">
    <property type="entry name" value="Adenylosuccinate Synthetase, subunit A, domain 3"/>
    <property type="match status" value="1"/>
</dbReference>
<evidence type="ECO:0000256" key="10">
    <source>
        <dbReference type="RuleBase" id="RU000520"/>
    </source>
</evidence>
<dbReference type="NCBIfam" id="NF002223">
    <property type="entry name" value="PRK01117.1"/>
    <property type="match status" value="1"/>
</dbReference>
<keyword evidence="6 8" id="KW-0460">Magnesium</keyword>
<dbReference type="InterPro" id="IPR001114">
    <property type="entry name" value="Adenylosuccinate_synthetase"/>
</dbReference>
<dbReference type="InterPro" id="IPR042111">
    <property type="entry name" value="Adenylosuccinate_synth_dom3"/>
</dbReference>
<comment type="function">
    <text evidence="8">Plays an important role in the de novo pathway and in the salvage pathway of purine nucleotide biosynthesis. Catalyzes the first commited step in the biosynthesis of AMP from IMP.</text>
</comment>
<feature type="binding site" evidence="8">
    <location>
        <begin position="62"/>
        <end position="64"/>
    </location>
    <ligand>
        <name>GTP</name>
        <dbReference type="ChEBI" id="CHEBI:37565"/>
    </ligand>
</feature>
<keyword evidence="4 8" id="KW-0547">Nucleotide-binding</keyword>
<feature type="binding site" evidence="8">
    <location>
        <position position="327"/>
    </location>
    <ligand>
        <name>GTP</name>
        <dbReference type="ChEBI" id="CHEBI:37565"/>
    </ligand>
</feature>
<dbReference type="InterPro" id="IPR018220">
    <property type="entry name" value="Adenylosuccin_syn_GTP-bd"/>
</dbReference>
<feature type="binding site" evidence="8">
    <location>
        <position position="35"/>
    </location>
    <ligand>
        <name>Mg(2+)</name>
        <dbReference type="ChEBI" id="CHEBI:18420"/>
    </ligand>
</feature>
<gene>
    <name evidence="11" type="primary">Adss</name>
</gene>
<name>A0A6F9D5E9_9ASCI</name>
<evidence type="ECO:0000256" key="4">
    <source>
        <dbReference type="ARBA" id="ARBA00022741"/>
    </source>
</evidence>
<dbReference type="Pfam" id="PF00709">
    <property type="entry name" value="Adenylsucc_synt"/>
    <property type="match status" value="1"/>
</dbReference>
<dbReference type="FunFam" id="1.10.300.10:FF:000001">
    <property type="entry name" value="Adenylosuccinate synthetase"/>
    <property type="match status" value="1"/>
</dbReference>
<comment type="catalytic activity">
    <reaction evidence="8 10">
        <text>IMP + L-aspartate + GTP = N(6)-(1,2-dicarboxyethyl)-AMP + GDP + phosphate + 2 H(+)</text>
        <dbReference type="Rhea" id="RHEA:15753"/>
        <dbReference type="ChEBI" id="CHEBI:15378"/>
        <dbReference type="ChEBI" id="CHEBI:29991"/>
        <dbReference type="ChEBI" id="CHEBI:37565"/>
        <dbReference type="ChEBI" id="CHEBI:43474"/>
        <dbReference type="ChEBI" id="CHEBI:57567"/>
        <dbReference type="ChEBI" id="CHEBI:58053"/>
        <dbReference type="ChEBI" id="CHEBI:58189"/>
        <dbReference type="EC" id="6.3.4.4"/>
    </reaction>
</comment>
<feature type="binding site" evidence="8">
    <location>
        <begin position="353"/>
        <end position="355"/>
    </location>
    <ligand>
        <name>GTP</name>
        <dbReference type="ChEBI" id="CHEBI:37565"/>
    </ligand>
</feature>
<evidence type="ECO:0000256" key="6">
    <source>
        <dbReference type="ARBA" id="ARBA00022842"/>
    </source>
</evidence>
<evidence type="ECO:0000256" key="8">
    <source>
        <dbReference type="HAMAP-Rule" id="MF_03125"/>
    </source>
</evidence>
<comment type="subcellular location">
    <subcellularLocation>
        <location evidence="8">Cytoplasm</location>
    </subcellularLocation>
</comment>
<feature type="binding site" evidence="8">
    <location>
        <position position="246"/>
    </location>
    <ligand>
        <name>IMP</name>
        <dbReference type="ChEBI" id="CHEBI:58053"/>
    </ligand>
</feature>
<dbReference type="SUPFAM" id="SSF52540">
    <property type="entry name" value="P-loop containing nucleoside triphosphate hydrolases"/>
    <property type="match status" value="1"/>
</dbReference>
<keyword evidence="2 8" id="KW-0436">Ligase</keyword>
<keyword evidence="8" id="KW-0963">Cytoplasm</keyword>
<evidence type="ECO:0000256" key="7">
    <source>
        <dbReference type="ARBA" id="ARBA00023134"/>
    </source>
</evidence>
<protein>
    <recommendedName>
        <fullName evidence="8 10">Adenylosuccinate synthetase</fullName>
        <shortName evidence="8">AMPSase</shortName>
        <shortName evidence="8">AdSS</shortName>
        <ecNumber evidence="8 10">6.3.4.4</ecNumber>
    </recommendedName>
    <alternativeName>
        <fullName evidence="8">IMP--aspartate ligase</fullName>
    </alternativeName>
</protein>
<dbReference type="Gene3D" id="3.40.440.10">
    <property type="entry name" value="Adenylosuccinate Synthetase, subunit A, domain 1"/>
    <property type="match status" value="1"/>
</dbReference>
<feature type="active site" description="Proton donor" evidence="8">
    <location>
        <position position="63"/>
    </location>
</feature>
<evidence type="ECO:0000256" key="2">
    <source>
        <dbReference type="ARBA" id="ARBA00022598"/>
    </source>
</evidence>
<dbReference type="PROSITE" id="PS00513">
    <property type="entry name" value="ADENYLOSUCCIN_SYN_2"/>
    <property type="match status" value="1"/>
</dbReference>
<dbReference type="PANTHER" id="PTHR11846:SF0">
    <property type="entry name" value="ADENYLOSUCCINATE SYNTHETASE"/>
    <property type="match status" value="1"/>
</dbReference>
<dbReference type="GO" id="GO:0004019">
    <property type="term" value="F:adenylosuccinate synthase activity"/>
    <property type="evidence" value="ECO:0007669"/>
    <property type="project" value="UniProtKB-UniRule"/>
</dbReference>
<evidence type="ECO:0000256" key="1">
    <source>
        <dbReference type="ARBA" id="ARBA00011738"/>
    </source>
</evidence>
<dbReference type="SMART" id="SM00788">
    <property type="entry name" value="Adenylsucc_synt"/>
    <property type="match status" value="1"/>
</dbReference>
<dbReference type="CDD" id="cd03108">
    <property type="entry name" value="AdSS"/>
    <property type="match status" value="1"/>
</dbReference>
<feature type="binding site" evidence="8">
    <location>
        <position position="325"/>
    </location>
    <ligand>
        <name>IMP</name>
        <dbReference type="ChEBI" id="CHEBI:58053"/>
    </ligand>
</feature>
<proteinExistence type="evidence at transcript level"/>
<keyword evidence="3 8" id="KW-0479">Metal-binding</keyword>
<accession>A0A6F9D5E9</accession>
<comment type="similarity">
    <text evidence="8 10">Belongs to the adenylosuccinate synthetase family.</text>
</comment>
<keyword evidence="7 8" id="KW-0342">GTP-binding</keyword>
<feature type="binding site" evidence="8">
    <location>
        <position position="166"/>
    </location>
    <ligand>
        <name>IMP</name>
        <dbReference type="ChEBI" id="CHEBI:58053"/>
        <note>ligand shared between dimeric partners</note>
    </ligand>
</feature>
<feature type="binding site" evidence="8">
    <location>
        <begin position="321"/>
        <end position="327"/>
    </location>
    <ligand>
        <name>substrate</name>
    </ligand>
</feature>